<dbReference type="InterPro" id="IPR003595">
    <property type="entry name" value="Tyr_Pase_cat"/>
</dbReference>
<dbReference type="InterPro" id="IPR000387">
    <property type="entry name" value="Tyr_Pase_dom"/>
</dbReference>
<dbReference type="Gene3D" id="3.90.190.10">
    <property type="entry name" value="Protein tyrosine phosphatase superfamily"/>
    <property type="match status" value="1"/>
</dbReference>
<dbReference type="EMBL" id="JAPWTJ010000376">
    <property type="protein sequence ID" value="KAJ8979068.1"/>
    <property type="molecule type" value="Genomic_DNA"/>
</dbReference>
<dbReference type="PRINTS" id="PR00700">
    <property type="entry name" value="PRTYPHPHTASE"/>
</dbReference>
<dbReference type="SMART" id="SM00404">
    <property type="entry name" value="PTPc_motif"/>
    <property type="match status" value="1"/>
</dbReference>
<accession>A0ABQ9JLG8</accession>
<dbReference type="InterPro" id="IPR000242">
    <property type="entry name" value="PTP_cat"/>
</dbReference>
<dbReference type="Proteomes" id="UP001162164">
    <property type="component" value="Unassembled WGS sequence"/>
</dbReference>
<dbReference type="PROSITE" id="PS50055">
    <property type="entry name" value="TYR_PHOSPHATASE_PTP"/>
    <property type="match status" value="1"/>
</dbReference>
<gene>
    <name evidence="3" type="ORF">NQ317_013384</name>
</gene>
<dbReference type="PROSITE" id="PS50056">
    <property type="entry name" value="TYR_PHOSPHATASE_2"/>
    <property type="match status" value="1"/>
</dbReference>
<evidence type="ECO:0000313" key="3">
    <source>
        <dbReference type="EMBL" id="KAJ8979068.1"/>
    </source>
</evidence>
<dbReference type="PROSITE" id="PS00383">
    <property type="entry name" value="TYR_PHOSPHATASE_1"/>
    <property type="match status" value="1"/>
</dbReference>
<organism evidence="3 4">
    <name type="scientific">Molorchus minor</name>
    <dbReference type="NCBI Taxonomy" id="1323400"/>
    <lineage>
        <taxon>Eukaryota</taxon>
        <taxon>Metazoa</taxon>
        <taxon>Ecdysozoa</taxon>
        <taxon>Arthropoda</taxon>
        <taxon>Hexapoda</taxon>
        <taxon>Insecta</taxon>
        <taxon>Pterygota</taxon>
        <taxon>Neoptera</taxon>
        <taxon>Endopterygota</taxon>
        <taxon>Coleoptera</taxon>
        <taxon>Polyphaga</taxon>
        <taxon>Cucujiformia</taxon>
        <taxon>Chrysomeloidea</taxon>
        <taxon>Cerambycidae</taxon>
        <taxon>Lamiinae</taxon>
        <taxon>Monochamini</taxon>
        <taxon>Molorchus</taxon>
    </lineage>
</organism>
<dbReference type="InterPro" id="IPR050561">
    <property type="entry name" value="PTP"/>
</dbReference>
<dbReference type="InterPro" id="IPR016130">
    <property type="entry name" value="Tyr_Pase_AS"/>
</dbReference>
<feature type="domain" description="Tyrosine-protein phosphatase" evidence="1">
    <location>
        <begin position="51"/>
        <end position="197"/>
    </location>
</feature>
<keyword evidence="4" id="KW-1185">Reference proteome</keyword>
<evidence type="ECO:0000259" key="2">
    <source>
        <dbReference type="PROSITE" id="PS50056"/>
    </source>
</evidence>
<dbReference type="Pfam" id="PF00782">
    <property type="entry name" value="DSPc"/>
    <property type="match status" value="1"/>
</dbReference>
<name>A0ABQ9JLG8_9CUCU</name>
<reference evidence="3" key="1">
    <citation type="journal article" date="2023" name="Insect Mol. Biol.">
        <title>Genome sequencing provides insights into the evolution of gene families encoding plant cell wall-degrading enzymes in longhorned beetles.</title>
        <authorList>
            <person name="Shin N.R."/>
            <person name="Okamura Y."/>
            <person name="Kirsch R."/>
            <person name="Pauchet Y."/>
        </authorList>
    </citation>
    <scope>NUCLEOTIDE SEQUENCE</scope>
    <source>
        <strain evidence="3">MMC_N1</strain>
    </source>
</reference>
<comment type="caution">
    <text evidence="3">The sequence shown here is derived from an EMBL/GenBank/DDBJ whole genome shotgun (WGS) entry which is preliminary data.</text>
</comment>
<feature type="domain" description="Tyrosine specific protein phosphatases" evidence="2">
    <location>
        <begin position="110"/>
        <end position="175"/>
    </location>
</feature>
<evidence type="ECO:0000313" key="4">
    <source>
        <dbReference type="Proteomes" id="UP001162164"/>
    </source>
</evidence>
<dbReference type="InterPro" id="IPR029021">
    <property type="entry name" value="Prot-tyrosine_phosphatase-like"/>
</dbReference>
<evidence type="ECO:0008006" key="5">
    <source>
        <dbReference type="Google" id="ProtNLM"/>
    </source>
</evidence>
<protein>
    <recommendedName>
        <fullName evidence="5">Tyrosine specific protein phosphatases domain-containing protein</fullName>
    </recommendedName>
</protein>
<proteinExistence type="predicted"/>
<evidence type="ECO:0000259" key="1">
    <source>
        <dbReference type="PROSITE" id="PS50055"/>
    </source>
</evidence>
<dbReference type="SUPFAM" id="SSF52799">
    <property type="entry name" value="(Phosphotyrosine protein) phosphatases II"/>
    <property type="match status" value="1"/>
</dbReference>
<dbReference type="PANTHER" id="PTHR23339">
    <property type="entry name" value="TYROSINE SPECIFIC PROTEIN PHOSPHATASE AND DUAL SPECIFICITY PROTEIN PHOSPHATASE"/>
    <property type="match status" value="1"/>
</dbReference>
<dbReference type="InterPro" id="IPR000340">
    <property type="entry name" value="Dual-sp_phosphatase_cat-dom"/>
</dbReference>
<sequence>MLRCRRQLRLKTLEVKNEEEYRLMLASDEDALYAPWFFTWVEDNKLAAFAWPQTRGNLEFLWEEVAMYYFRYKTHRYALSRKNTPLANSKFEWTFIPVKECESPTIEQIFKFIRVVQWCRKKNLPLGVHCRMGLGRTGVLVAVYLMYFHGMAADQALKNLRYLRPGSVDSPAQVECIRNYRPSAKMANDKRISKITFQGSHFLDILKGDVAVTKEGVWGLPRIWLTEKNANEDKKCGMGSTHEIY</sequence>